<name>X1H2G9_9ZZZZ</name>
<protein>
    <submittedName>
        <fullName evidence="1">Uncharacterized protein</fullName>
    </submittedName>
</protein>
<organism evidence="1">
    <name type="scientific">marine sediment metagenome</name>
    <dbReference type="NCBI Taxonomy" id="412755"/>
    <lineage>
        <taxon>unclassified sequences</taxon>
        <taxon>metagenomes</taxon>
        <taxon>ecological metagenomes</taxon>
    </lineage>
</organism>
<dbReference type="AlphaFoldDB" id="X1H2G9"/>
<gene>
    <name evidence="1" type="ORF">S03H2_35325</name>
</gene>
<sequence length="94" mass="10299">LLGAKQILDEAEAPPEDRYFVCTSESIIDLLGTTEVTSADYNTVKALVAGQINSFLGFTFKQTELIYLENGSTGAAWNDRVRCWGYLSDDQVSG</sequence>
<dbReference type="EMBL" id="BARU01021591">
    <property type="protein sequence ID" value="GAH48044.1"/>
    <property type="molecule type" value="Genomic_DNA"/>
</dbReference>
<evidence type="ECO:0000313" key="1">
    <source>
        <dbReference type="EMBL" id="GAH48044.1"/>
    </source>
</evidence>
<comment type="caution">
    <text evidence="1">The sequence shown here is derived from an EMBL/GenBank/DDBJ whole genome shotgun (WGS) entry which is preliminary data.</text>
</comment>
<accession>X1H2G9</accession>
<reference evidence="1" key="1">
    <citation type="journal article" date="2014" name="Front. Microbiol.">
        <title>High frequency of phylogenetically diverse reductive dehalogenase-homologous genes in deep subseafloor sedimentary metagenomes.</title>
        <authorList>
            <person name="Kawai M."/>
            <person name="Futagami T."/>
            <person name="Toyoda A."/>
            <person name="Takaki Y."/>
            <person name="Nishi S."/>
            <person name="Hori S."/>
            <person name="Arai W."/>
            <person name="Tsubouchi T."/>
            <person name="Morono Y."/>
            <person name="Uchiyama I."/>
            <person name="Ito T."/>
            <person name="Fujiyama A."/>
            <person name="Inagaki F."/>
            <person name="Takami H."/>
        </authorList>
    </citation>
    <scope>NUCLEOTIDE SEQUENCE</scope>
    <source>
        <strain evidence="1">Expedition CK06-06</strain>
    </source>
</reference>
<proteinExistence type="predicted"/>
<feature type="non-terminal residue" evidence="1">
    <location>
        <position position="1"/>
    </location>
</feature>
<dbReference type="InterPro" id="IPR045565">
    <property type="entry name" value="Phage_capsid_2"/>
</dbReference>
<dbReference type="Pfam" id="PF19821">
    <property type="entry name" value="Phage_capsid_2"/>
    <property type="match status" value="1"/>
</dbReference>